<gene>
    <name evidence="1" type="ORF">Sjap_023744</name>
</gene>
<evidence type="ECO:0000313" key="2">
    <source>
        <dbReference type="Proteomes" id="UP001417504"/>
    </source>
</evidence>
<name>A0AAP0HN08_9MAGN</name>
<dbReference type="EMBL" id="JBBNAE010000010">
    <property type="protein sequence ID" value="KAK9090567.1"/>
    <property type="molecule type" value="Genomic_DNA"/>
</dbReference>
<organism evidence="1 2">
    <name type="scientific">Stephania japonica</name>
    <dbReference type="NCBI Taxonomy" id="461633"/>
    <lineage>
        <taxon>Eukaryota</taxon>
        <taxon>Viridiplantae</taxon>
        <taxon>Streptophyta</taxon>
        <taxon>Embryophyta</taxon>
        <taxon>Tracheophyta</taxon>
        <taxon>Spermatophyta</taxon>
        <taxon>Magnoliopsida</taxon>
        <taxon>Ranunculales</taxon>
        <taxon>Menispermaceae</taxon>
        <taxon>Menispermoideae</taxon>
        <taxon>Cissampelideae</taxon>
        <taxon>Stephania</taxon>
    </lineage>
</organism>
<keyword evidence="2" id="KW-1185">Reference proteome</keyword>
<evidence type="ECO:0000313" key="1">
    <source>
        <dbReference type="EMBL" id="KAK9090567.1"/>
    </source>
</evidence>
<accession>A0AAP0HN08</accession>
<proteinExistence type="predicted"/>
<sequence length="66" mass="7677">MNEGLRFEMEALPKCQDKMVFPIQTYNLLILYLYIRCEINFNITGKLRLGLIRTTSQLGQLKSTGH</sequence>
<reference evidence="1 2" key="1">
    <citation type="submission" date="2024-01" db="EMBL/GenBank/DDBJ databases">
        <title>Genome assemblies of Stephania.</title>
        <authorList>
            <person name="Yang L."/>
        </authorList>
    </citation>
    <scope>NUCLEOTIDE SEQUENCE [LARGE SCALE GENOMIC DNA]</scope>
    <source>
        <strain evidence="1">QJT</strain>
        <tissue evidence="1">Leaf</tissue>
    </source>
</reference>
<comment type="caution">
    <text evidence="1">The sequence shown here is derived from an EMBL/GenBank/DDBJ whole genome shotgun (WGS) entry which is preliminary data.</text>
</comment>
<dbReference type="Proteomes" id="UP001417504">
    <property type="component" value="Unassembled WGS sequence"/>
</dbReference>
<dbReference type="AlphaFoldDB" id="A0AAP0HN08"/>
<protein>
    <submittedName>
        <fullName evidence="1">Uncharacterized protein</fullName>
    </submittedName>
</protein>